<dbReference type="GO" id="GO:0006935">
    <property type="term" value="P:chemotaxis"/>
    <property type="evidence" value="ECO:0007669"/>
    <property type="project" value="UniProtKB-ARBA"/>
</dbReference>
<keyword evidence="2 4" id="KW-0807">Transducer</keyword>
<dbReference type="PROSITE" id="PS50111">
    <property type="entry name" value="CHEMOTAXIS_TRANSDUC_2"/>
    <property type="match status" value="1"/>
</dbReference>
<dbReference type="PANTHER" id="PTHR32089:SF112">
    <property type="entry name" value="LYSOZYME-LIKE PROTEIN-RELATED"/>
    <property type="match status" value="1"/>
</dbReference>
<dbReference type="SMART" id="SM00283">
    <property type="entry name" value="MA"/>
    <property type="match status" value="1"/>
</dbReference>
<dbReference type="FunFam" id="1.10.287.950:FF:000001">
    <property type="entry name" value="Methyl-accepting chemotaxis sensory transducer"/>
    <property type="match status" value="1"/>
</dbReference>
<dbReference type="GO" id="GO:0016020">
    <property type="term" value="C:membrane"/>
    <property type="evidence" value="ECO:0007669"/>
    <property type="project" value="UniProtKB-SubCell"/>
</dbReference>
<reference evidence="8" key="2">
    <citation type="submission" date="2021-08" db="EMBL/GenBank/DDBJ databases">
        <authorList>
            <person name="Dalcin Martins P."/>
        </authorList>
    </citation>
    <scope>NUCLEOTIDE SEQUENCE</scope>
    <source>
        <strain evidence="8">MAG_39</strain>
    </source>
</reference>
<dbReference type="CDD" id="cd06225">
    <property type="entry name" value="HAMP"/>
    <property type="match status" value="1"/>
</dbReference>
<feature type="domain" description="Methyl-accepting transducer" evidence="6">
    <location>
        <begin position="547"/>
        <end position="783"/>
    </location>
</feature>
<dbReference type="SUPFAM" id="SSF58104">
    <property type="entry name" value="Methyl-accepting chemotaxis protein (MCP) signaling domain"/>
    <property type="match status" value="1"/>
</dbReference>
<comment type="caution">
    <text evidence="8">The sequence shown here is derived from an EMBL/GenBank/DDBJ whole genome shotgun (WGS) entry which is preliminary data.</text>
</comment>
<evidence type="ECO:0000256" key="2">
    <source>
        <dbReference type="ARBA" id="ARBA00023224"/>
    </source>
</evidence>
<dbReference type="AlphaFoldDB" id="A0A953J6S2"/>
<keyword evidence="5" id="KW-0812">Transmembrane</keyword>
<feature type="transmembrane region" description="Helical" evidence="5">
    <location>
        <begin position="7"/>
        <end position="27"/>
    </location>
</feature>
<organism evidence="8 9">
    <name type="scientific">Candidatus Nitrobium versatile</name>
    <dbReference type="NCBI Taxonomy" id="2884831"/>
    <lineage>
        <taxon>Bacteria</taxon>
        <taxon>Pseudomonadati</taxon>
        <taxon>Nitrospirota</taxon>
        <taxon>Nitrospiria</taxon>
        <taxon>Nitrospirales</taxon>
        <taxon>Nitrospiraceae</taxon>
        <taxon>Candidatus Nitrobium</taxon>
    </lineage>
</organism>
<evidence type="ECO:0000313" key="8">
    <source>
        <dbReference type="EMBL" id="MBZ0155667.1"/>
    </source>
</evidence>
<proteinExistence type="inferred from homology"/>
<dbReference type="SMART" id="SM00304">
    <property type="entry name" value="HAMP"/>
    <property type="match status" value="1"/>
</dbReference>
<gene>
    <name evidence="8" type="ORF">K8I29_05555</name>
</gene>
<evidence type="ECO:0000256" key="4">
    <source>
        <dbReference type="PROSITE-ProRule" id="PRU00284"/>
    </source>
</evidence>
<dbReference type="Proteomes" id="UP000705867">
    <property type="component" value="Unassembled WGS sequence"/>
</dbReference>
<reference evidence="8" key="1">
    <citation type="journal article" date="2021" name="bioRxiv">
        <title>Unraveling nitrogen, sulfur and carbon metabolic pathways and microbial community transcriptional responses to substrate deprivation and toxicity stresses in a bioreactor mimicking anoxic brackish coastal sediment conditions.</title>
        <authorList>
            <person name="Martins P.D."/>
            <person name="Echeveste M.J."/>
            <person name="Arshad A."/>
            <person name="Kurth J."/>
            <person name="Ouboter H."/>
            <person name="Jetten M.S.M."/>
            <person name="Welte C.U."/>
        </authorList>
    </citation>
    <scope>NUCLEOTIDE SEQUENCE</scope>
    <source>
        <strain evidence="8">MAG_39</strain>
    </source>
</reference>
<dbReference type="Pfam" id="PF00015">
    <property type="entry name" value="MCPsignal"/>
    <property type="match status" value="1"/>
</dbReference>
<protein>
    <submittedName>
        <fullName evidence="8">Methyl-accepting chemotaxis protein</fullName>
    </submittedName>
</protein>
<keyword evidence="5" id="KW-0472">Membrane</keyword>
<dbReference type="Gene3D" id="1.10.287.950">
    <property type="entry name" value="Methyl-accepting chemotaxis protein"/>
    <property type="match status" value="1"/>
</dbReference>
<dbReference type="PANTHER" id="PTHR32089">
    <property type="entry name" value="METHYL-ACCEPTING CHEMOTAXIS PROTEIN MCPB"/>
    <property type="match status" value="1"/>
</dbReference>
<comment type="similarity">
    <text evidence="3">Belongs to the methyl-accepting chemotaxis (MCP) protein family.</text>
</comment>
<comment type="subcellular location">
    <subcellularLocation>
        <location evidence="1">Membrane</location>
    </subcellularLocation>
</comment>
<evidence type="ECO:0000313" key="9">
    <source>
        <dbReference type="Proteomes" id="UP000705867"/>
    </source>
</evidence>
<accession>A0A953J6S2</accession>
<keyword evidence="5" id="KW-1133">Transmembrane helix</keyword>
<dbReference type="Gene3D" id="1.10.8.500">
    <property type="entry name" value="HAMP domain in histidine kinase"/>
    <property type="match status" value="1"/>
</dbReference>
<dbReference type="InterPro" id="IPR003660">
    <property type="entry name" value="HAMP_dom"/>
</dbReference>
<evidence type="ECO:0000256" key="1">
    <source>
        <dbReference type="ARBA" id="ARBA00004370"/>
    </source>
</evidence>
<name>A0A953J6S2_9BACT</name>
<evidence type="ECO:0000256" key="5">
    <source>
        <dbReference type="SAM" id="Phobius"/>
    </source>
</evidence>
<evidence type="ECO:0000259" key="7">
    <source>
        <dbReference type="PROSITE" id="PS50885"/>
    </source>
</evidence>
<dbReference type="EMBL" id="JAIOIV010000040">
    <property type="protein sequence ID" value="MBZ0155667.1"/>
    <property type="molecule type" value="Genomic_DNA"/>
</dbReference>
<dbReference type="InterPro" id="IPR004089">
    <property type="entry name" value="MCPsignal_dom"/>
</dbReference>
<dbReference type="CDD" id="cd11386">
    <property type="entry name" value="MCP_signal"/>
    <property type="match status" value="1"/>
</dbReference>
<evidence type="ECO:0000256" key="3">
    <source>
        <dbReference type="ARBA" id="ARBA00029447"/>
    </source>
</evidence>
<dbReference type="GO" id="GO:0007165">
    <property type="term" value="P:signal transduction"/>
    <property type="evidence" value="ECO:0007669"/>
    <property type="project" value="UniProtKB-KW"/>
</dbReference>
<sequence length="819" mass="87215">MNIKRKLQVLVGGVSCAFIIVVGINYYSTMSIRASVGALTSQSTPAQVKTIELQQNVEKISAEFMRMSVAAEEKEVLEISASIERTLRKVGELAHELETLGVTGAAENMSELSNLKELVSRAVSQKIADTSSLRKESENMSSNLKKVEAVIAEVTKEVGRVNSKANADLSESRMVSSRNNASIKKILTLQARLKDLELGINEMEGVKNRFKLTPFADRFKAIADSVTGMPAESGDPALIGEIKTGVAVAYRQMNAESGLIDLKKKSLANPAVESQYADSKKSMLYSVGALSAKTFEVIDTLEGEMARSSKTMNAAVVFQEAAAAITRLVAEINLGGKQLSEYSKLVMLSTGEEETHSYLSLAQRDSGHLQKRIQEGREILPVIRQDALLKKMDEMSAAIRSSRTAIERIASAKLSSLKSDEEMRRIVETVKAASAQTSRKGEESVKSISGRQREMVASVNRQIAFSTTLSVAVALAMLTVVAFSGFSIARRITGSIQTIMHAVQTIAGGDLTAKIGITGKDEIGMIAGGLELIQEKLSGSLRQIGGESDRIASASEQLSATTGQLERRSEAQAVQAQALAASSDEMAATVTDVAKNASSAADFAAEVKKMANKGGMVVEEAVTGIRDAAAPVKEVAKTMSDLSLSSERIGEVVNVIKDIADQTNLLALNAAIEAARAGEQGRGFAVVADEVRKLAEKTTAATSEIGTMISKIQAEVGVATRSMDRGLEAVEHGVGLAENAGEELREIVSGVERIAEMLSHIAAASNEQSVTIDHMSGDINHVSRASVEFKSATRQIAQASSDLSKVAGNLQGIVKQFTV</sequence>
<feature type="domain" description="HAMP" evidence="7">
    <location>
        <begin position="490"/>
        <end position="542"/>
    </location>
</feature>
<dbReference type="Pfam" id="PF00672">
    <property type="entry name" value="HAMP"/>
    <property type="match status" value="1"/>
</dbReference>
<dbReference type="PROSITE" id="PS50885">
    <property type="entry name" value="HAMP"/>
    <property type="match status" value="1"/>
</dbReference>
<evidence type="ECO:0000259" key="6">
    <source>
        <dbReference type="PROSITE" id="PS50111"/>
    </source>
</evidence>